<dbReference type="RefSeq" id="WP_184102563.1">
    <property type="nucleotide sequence ID" value="NZ_JACHHN010000008.1"/>
</dbReference>
<evidence type="ECO:0000313" key="2">
    <source>
        <dbReference type="Proteomes" id="UP000543030"/>
    </source>
</evidence>
<accession>A0A840RHV8</accession>
<evidence type="ECO:0000313" key="1">
    <source>
        <dbReference type="EMBL" id="MBB5192915.1"/>
    </source>
</evidence>
<name>A0A840RHV8_9NEIS</name>
<dbReference type="Proteomes" id="UP000543030">
    <property type="component" value="Unassembled WGS sequence"/>
</dbReference>
<proteinExistence type="predicted"/>
<sequence>MIDPLRPTAPDDETQLSEGEAQAAINHLESVSGVVLSPAQLTDLLADWTHVRENIIDWGIDDPAAAEDLNNTLASELLDEPWQEGDDDFLARLKAAAGQRGYIVR</sequence>
<protein>
    <submittedName>
        <fullName evidence="1">Uncharacterized protein</fullName>
    </submittedName>
</protein>
<dbReference type="EMBL" id="JACHHN010000008">
    <property type="protein sequence ID" value="MBB5192915.1"/>
    <property type="molecule type" value="Genomic_DNA"/>
</dbReference>
<organism evidence="1 2">
    <name type="scientific">Silvimonas terrae</name>
    <dbReference type="NCBI Taxonomy" id="300266"/>
    <lineage>
        <taxon>Bacteria</taxon>
        <taxon>Pseudomonadati</taxon>
        <taxon>Pseudomonadota</taxon>
        <taxon>Betaproteobacteria</taxon>
        <taxon>Neisseriales</taxon>
        <taxon>Chitinibacteraceae</taxon>
        <taxon>Silvimonas</taxon>
    </lineage>
</organism>
<dbReference type="AlphaFoldDB" id="A0A840RHV8"/>
<comment type="caution">
    <text evidence="1">The sequence shown here is derived from an EMBL/GenBank/DDBJ whole genome shotgun (WGS) entry which is preliminary data.</text>
</comment>
<reference evidence="1 2" key="1">
    <citation type="submission" date="2020-08" db="EMBL/GenBank/DDBJ databases">
        <title>Genomic Encyclopedia of Type Strains, Phase IV (KMG-IV): sequencing the most valuable type-strain genomes for metagenomic binning, comparative biology and taxonomic classification.</title>
        <authorList>
            <person name="Goeker M."/>
        </authorList>
    </citation>
    <scope>NUCLEOTIDE SEQUENCE [LARGE SCALE GENOMIC DNA]</scope>
    <source>
        <strain evidence="1 2">DSM 18233</strain>
    </source>
</reference>
<keyword evidence="2" id="KW-1185">Reference proteome</keyword>
<gene>
    <name evidence="1" type="ORF">HNQ50_003669</name>
</gene>